<dbReference type="GO" id="GO:0006310">
    <property type="term" value="P:DNA recombination"/>
    <property type="evidence" value="ECO:0007669"/>
    <property type="project" value="UniProtKB-UniRule"/>
</dbReference>
<dbReference type="PANTHER" id="PTHR33991:SF1">
    <property type="entry name" value="DNA REPAIR PROTEIN RECO"/>
    <property type="match status" value="1"/>
</dbReference>
<dbReference type="AlphaFoldDB" id="A0ABD4AC10"/>
<dbReference type="InterPro" id="IPR022572">
    <property type="entry name" value="DNA_rep/recomb_RecO_N"/>
</dbReference>
<reference evidence="10 11" key="1">
    <citation type="submission" date="2014-12" db="EMBL/GenBank/DDBJ databases">
        <title>Comparative genomics of the lactic acid bacteria isolated from the honey bee gut.</title>
        <authorList>
            <person name="Ellegaard K.M."/>
            <person name="Tamarit D."/>
            <person name="Javelind E."/>
            <person name="Olofsson T."/>
            <person name="Andersson S.G."/>
            <person name="Vasquez A."/>
        </authorList>
    </citation>
    <scope>NUCLEOTIDE SEQUENCE [LARGE SCALE GENOMIC DNA]</scope>
    <source>
        <strain evidence="10 11">Bma6</strain>
    </source>
</reference>
<dbReference type="PANTHER" id="PTHR33991">
    <property type="entry name" value="DNA REPAIR PROTEIN RECO"/>
    <property type="match status" value="1"/>
</dbReference>
<comment type="similarity">
    <text evidence="2 8">Belongs to the RecO family.</text>
</comment>
<dbReference type="Pfam" id="PF11967">
    <property type="entry name" value="RecO_N"/>
    <property type="match status" value="1"/>
</dbReference>
<protein>
    <recommendedName>
        <fullName evidence="3 8">DNA repair protein RecO</fullName>
    </recommendedName>
    <alternativeName>
        <fullName evidence="7 8">Recombination protein O</fullName>
    </alternativeName>
</protein>
<feature type="domain" description="DNA replication/recombination mediator RecO N-terminal" evidence="9">
    <location>
        <begin position="1"/>
        <end position="78"/>
    </location>
</feature>
<evidence type="ECO:0000256" key="7">
    <source>
        <dbReference type="ARBA" id="ARBA00033409"/>
    </source>
</evidence>
<sequence>MAIYRDEGLVLKTTKLGEADRIITILTREHGKIRAVAKGVRRTKSRFGSRLEPFMRVDLLIAQGRNLDIVSQASSLATYADSISADYDLYTNGGVILETADKLIAGEDQPASDQYGLLLAALAALAGHRHDPRAISASYLMRALALAGWRPRLDSCLVCERTDDLTYCSVSGGGVMCSADRTTDAIRVDPVTLNQFKALSRGDWRSLGTDPLTPLCDQLVEKWGEYYLERPIHSLRLLDS</sequence>
<dbReference type="InterPro" id="IPR037278">
    <property type="entry name" value="ARFGAP/RecO"/>
</dbReference>
<evidence type="ECO:0000256" key="8">
    <source>
        <dbReference type="HAMAP-Rule" id="MF_00201"/>
    </source>
</evidence>
<evidence type="ECO:0000256" key="1">
    <source>
        <dbReference type="ARBA" id="ARBA00003065"/>
    </source>
</evidence>
<evidence type="ECO:0000256" key="4">
    <source>
        <dbReference type="ARBA" id="ARBA00022763"/>
    </source>
</evidence>
<evidence type="ECO:0000256" key="2">
    <source>
        <dbReference type="ARBA" id="ARBA00007452"/>
    </source>
</evidence>
<dbReference type="Proteomes" id="UP000033652">
    <property type="component" value="Unassembled WGS sequence"/>
</dbReference>
<dbReference type="InterPro" id="IPR012340">
    <property type="entry name" value="NA-bd_OB-fold"/>
</dbReference>
<comment type="caution">
    <text evidence="10">The sequence shown here is derived from an EMBL/GenBank/DDBJ whole genome shotgun (WGS) entry which is preliminary data.</text>
</comment>
<dbReference type="Gene3D" id="2.40.50.140">
    <property type="entry name" value="Nucleic acid-binding proteins"/>
    <property type="match status" value="1"/>
</dbReference>
<accession>A0ABD4AC10</accession>
<keyword evidence="4 8" id="KW-0227">DNA damage</keyword>
<name>A0ABD4AC10_9BIFI</name>
<keyword evidence="5 8" id="KW-0233">DNA recombination</keyword>
<dbReference type="HAMAP" id="MF_00201">
    <property type="entry name" value="RecO"/>
    <property type="match status" value="1"/>
</dbReference>
<comment type="function">
    <text evidence="1 8">Involved in DNA repair and RecF pathway recombination.</text>
</comment>
<keyword evidence="6 8" id="KW-0234">DNA repair</keyword>
<evidence type="ECO:0000313" key="10">
    <source>
        <dbReference type="EMBL" id="KJY53062.1"/>
    </source>
</evidence>
<evidence type="ECO:0000313" key="11">
    <source>
        <dbReference type="Proteomes" id="UP000033652"/>
    </source>
</evidence>
<dbReference type="InterPro" id="IPR042242">
    <property type="entry name" value="RecO_C"/>
</dbReference>
<evidence type="ECO:0000256" key="5">
    <source>
        <dbReference type="ARBA" id="ARBA00023172"/>
    </source>
</evidence>
<dbReference type="NCBIfam" id="TIGR00613">
    <property type="entry name" value="reco"/>
    <property type="match status" value="1"/>
</dbReference>
<dbReference type="SUPFAM" id="SSF57863">
    <property type="entry name" value="ArfGap/RecO-like zinc finger"/>
    <property type="match status" value="1"/>
</dbReference>
<dbReference type="SUPFAM" id="SSF50249">
    <property type="entry name" value="Nucleic acid-binding proteins"/>
    <property type="match status" value="1"/>
</dbReference>
<dbReference type="Pfam" id="PF02565">
    <property type="entry name" value="RecO_C"/>
    <property type="match status" value="1"/>
</dbReference>
<dbReference type="Gene3D" id="1.20.1440.120">
    <property type="entry name" value="Recombination protein O, C-terminal domain"/>
    <property type="match status" value="1"/>
</dbReference>
<evidence type="ECO:0000259" key="9">
    <source>
        <dbReference type="Pfam" id="PF11967"/>
    </source>
</evidence>
<dbReference type="EMBL" id="JXBX01000009">
    <property type="protein sequence ID" value="KJY53062.1"/>
    <property type="molecule type" value="Genomic_DNA"/>
</dbReference>
<evidence type="ECO:0000256" key="3">
    <source>
        <dbReference type="ARBA" id="ARBA00021310"/>
    </source>
</evidence>
<proteinExistence type="inferred from homology"/>
<organism evidence="10 11">
    <name type="scientific">Bifidobacterium coryneforme</name>
    <dbReference type="NCBI Taxonomy" id="1687"/>
    <lineage>
        <taxon>Bacteria</taxon>
        <taxon>Bacillati</taxon>
        <taxon>Actinomycetota</taxon>
        <taxon>Actinomycetes</taxon>
        <taxon>Bifidobacteriales</taxon>
        <taxon>Bifidobacteriaceae</taxon>
        <taxon>Bifidobacterium</taxon>
    </lineage>
</organism>
<dbReference type="InterPro" id="IPR003717">
    <property type="entry name" value="RecO"/>
</dbReference>
<dbReference type="RefSeq" id="WP_045921137.1">
    <property type="nucleotide sequence ID" value="NZ_KQ033865.1"/>
</dbReference>
<evidence type="ECO:0000256" key="6">
    <source>
        <dbReference type="ARBA" id="ARBA00023204"/>
    </source>
</evidence>
<gene>
    <name evidence="8 10" type="primary">recO</name>
    <name evidence="10" type="ORF">JF68_03970</name>
</gene>
<dbReference type="GO" id="GO:0006281">
    <property type="term" value="P:DNA repair"/>
    <property type="evidence" value="ECO:0007669"/>
    <property type="project" value="UniProtKB-UniRule"/>
</dbReference>